<reference evidence="3" key="1">
    <citation type="submission" date="2018-11" db="EMBL/GenBank/DDBJ databases">
        <title>Genome sequencing of a novel mesophilic and cellulolytic organism within the genus Hungateiclostridium.</title>
        <authorList>
            <person name="Rettenmaier R."/>
            <person name="Liebl W."/>
            <person name="Zverlov V."/>
        </authorList>
    </citation>
    <scope>NUCLEOTIDE SEQUENCE [LARGE SCALE GENOMIC DNA]</scope>
    <source>
        <strain evidence="3">N2K1</strain>
    </source>
</reference>
<gene>
    <name evidence="2" type="ORF">EFD62_05980</name>
</gene>
<proteinExistence type="predicted"/>
<keyword evidence="1" id="KW-0472">Membrane</keyword>
<dbReference type="EMBL" id="RLII01000004">
    <property type="protein sequence ID" value="RXE59858.1"/>
    <property type="molecule type" value="Genomic_DNA"/>
</dbReference>
<dbReference type="OrthoDB" id="158445at2"/>
<dbReference type="RefSeq" id="WP_069193457.1">
    <property type="nucleotide sequence ID" value="NZ_RLII01000004.1"/>
</dbReference>
<feature type="transmembrane region" description="Helical" evidence="1">
    <location>
        <begin position="204"/>
        <end position="223"/>
    </location>
</feature>
<feature type="transmembrane region" description="Helical" evidence="1">
    <location>
        <begin position="100"/>
        <end position="117"/>
    </location>
</feature>
<dbReference type="Proteomes" id="UP000289166">
    <property type="component" value="Unassembled WGS sequence"/>
</dbReference>
<dbReference type="Pfam" id="PF13398">
    <property type="entry name" value="Peptidase_M50B"/>
    <property type="match status" value="1"/>
</dbReference>
<name>A0A4Q0I6F3_9FIRM</name>
<dbReference type="PANTHER" id="PTHR33979:SF2">
    <property type="entry name" value="PEPTIDASE M50B-LIKE-DOMAIN-CONTAINING PROTEIN"/>
    <property type="match status" value="1"/>
</dbReference>
<accession>A0A4Q0I6F3</accession>
<feature type="transmembrane region" description="Helical" evidence="1">
    <location>
        <begin position="6"/>
        <end position="26"/>
    </location>
</feature>
<organism evidence="2 3">
    <name type="scientific">Acetivibrio mesophilus</name>
    <dbReference type="NCBI Taxonomy" id="2487273"/>
    <lineage>
        <taxon>Bacteria</taxon>
        <taxon>Bacillati</taxon>
        <taxon>Bacillota</taxon>
        <taxon>Clostridia</taxon>
        <taxon>Eubacteriales</taxon>
        <taxon>Oscillospiraceae</taxon>
        <taxon>Acetivibrio</taxon>
    </lineage>
</organism>
<feature type="transmembrane region" description="Helical" evidence="1">
    <location>
        <begin position="38"/>
        <end position="57"/>
    </location>
</feature>
<feature type="transmembrane region" description="Helical" evidence="1">
    <location>
        <begin position="152"/>
        <end position="172"/>
    </location>
</feature>
<evidence type="ECO:0000256" key="1">
    <source>
        <dbReference type="SAM" id="Phobius"/>
    </source>
</evidence>
<dbReference type="PANTHER" id="PTHR33979">
    <property type="entry name" value="OS02G0221600 PROTEIN"/>
    <property type="match status" value="1"/>
</dbReference>
<evidence type="ECO:0000313" key="2">
    <source>
        <dbReference type="EMBL" id="RXE59858.1"/>
    </source>
</evidence>
<feature type="transmembrane region" description="Helical" evidence="1">
    <location>
        <begin position="123"/>
        <end position="140"/>
    </location>
</feature>
<comment type="caution">
    <text evidence="2">The sequence shown here is derived from an EMBL/GenBank/DDBJ whole genome shotgun (WGS) entry which is preliminary data.</text>
</comment>
<feature type="transmembrane region" description="Helical" evidence="1">
    <location>
        <begin position="69"/>
        <end position="93"/>
    </location>
</feature>
<protein>
    <submittedName>
        <fullName evidence="2">M50 family peptidase</fullName>
    </submittedName>
</protein>
<dbReference type="InterPro" id="IPR049500">
    <property type="entry name" value="Peptidase_M50B-like"/>
</dbReference>
<evidence type="ECO:0000313" key="3">
    <source>
        <dbReference type="Proteomes" id="UP000289166"/>
    </source>
</evidence>
<sequence length="231" mass="25856">MKTIWKYFMILITVVLLWNQVILKPFRILSTFFHKAGHAIVAFLFGHGFDAFGVAFGSMGDSMVSAEGWFPSFMVSNGGYLGSLLFFVLIMFLKRTSARKYLLGSLAIIYLFISISSPSLRGTVLYAAIFVAIAVVLYMIQRDGIEEIVIDVVAMSSIAYIIYETLVSTVLFKINQYFSIIQGWSSGTPLDITRLRNITGLPELLWAIVWIAISVLVLNAVVLKTVKTKKR</sequence>
<keyword evidence="1" id="KW-0812">Transmembrane</keyword>
<keyword evidence="3" id="KW-1185">Reference proteome</keyword>
<dbReference type="AlphaFoldDB" id="A0A4Q0I6F3"/>
<keyword evidence="1" id="KW-1133">Transmembrane helix</keyword>